<protein>
    <submittedName>
        <fullName evidence="2">Uncharacterized protein</fullName>
    </submittedName>
</protein>
<keyword evidence="1" id="KW-0472">Membrane</keyword>
<evidence type="ECO:0000313" key="2">
    <source>
        <dbReference type="EMBL" id="GAA1694472.1"/>
    </source>
</evidence>
<feature type="transmembrane region" description="Helical" evidence="1">
    <location>
        <begin position="234"/>
        <end position="253"/>
    </location>
</feature>
<proteinExistence type="predicted"/>
<name>A0ABN2HW31_9ACTN</name>
<evidence type="ECO:0000256" key="1">
    <source>
        <dbReference type="SAM" id="Phobius"/>
    </source>
</evidence>
<accession>A0ABN2HW31</accession>
<reference evidence="2 3" key="1">
    <citation type="journal article" date="2019" name="Int. J. Syst. Evol. Microbiol.">
        <title>The Global Catalogue of Microorganisms (GCM) 10K type strain sequencing project: providing services to taxonomists for standard genome sequencing and annotation.</title>
        <authorList>
            <consortium name="The Broad Institute Genomics Platform"/>
            <consortium name="The Broad Institute Genome Sequencing Center for Infectious Disease"/>
            <person name="Wu L."/>
            <person name="Ma J."/>
        </authorList>
    </citation>
    <scope>NUCLEOTIDE SEQUENCE [LARGE SCALE GENOMIC DNA]</scope>
    <source>
        <strain evidence="2 3">JCM 13929</strain>
    </source>
</reference>
<feature type="transmembrane region" description="Helical" evidence="1">
    <location>
        <begin position="12"/>
        <end position="32"/>
    </location>
</feature>
<feature type="transmembrane region" description="Helical" evidence="1">
    <location>
        <begin position="200"/>
        <end position="222"/>
    </location>
</feature>
<evidence type="ECO:0000313" key="3">
    <source>
        <dbReference type="Proteomes" id="UP001500064"/>
    </source>
</evidence>
<keyword evidence="3" id="KW-1185">Reference proteome</keyword>
<keyword evidence="1" id="KW-1133">Transmembrane helix</keyword>
<feature type="transmembrane region" description="Helical" evidence="1">
    <location>
        <begin position="273"/>
        <end position="290"/>
    </location>
</feature>
<feature type="transmembrane region" description="Helical" evidence="1">
    <location>
        <begin position="84"/>
        <end position="111"/>
    </location>
</feature>
<feature type="transmembrane region" description="Helical" evidence="1">
    <location>
        <begin position="52"/>
        <end position="72"/>
    </location>
</feature>
<keyword evidence="1" id="KW-0812">Transmembrane</keyword>
<comment type="caution">
    <text evidence="2">The sequence shown here is derived from an EMBL/GenBank/DDBJ whole genome shotgun (WGS) entry which is preliminary data.</text>
</comment>
<gene>
    <name evidence="2" type="ORF">GCM10009733_107830</name>
</gene>
<feature type="transmembrane region" description="Helical" evidence="1">
    <location>
        <begin position="123"/>
        <end position="146"/>
    </location>
</feature>
<dbReference type="EMBL" id="BAAAMU010000201">
    <property type="protein sequence ID" value="GAA1694472.1"/>
    <property type="molecule type" value="Genomic_DNA"/>
</dbReference>
<dbReference type="Proteomes" id="UP001500064">
    <property type="component" value="Unassembled WGS sequence"/>
</dbReference>
<feature type="transmembrane region" description="Helical" evidence="1">
    <location>
        <begin position="173"/>
        <end position="194"/>
    </location>
</feature>
<organism evidence="2 3">
    <name type="scientific">Nonomuraea maheshkhaliensis</name>
    <dbReference type="NCBI Taxonomy" id="419590"/>
    <lineage>
        <taxon>Bacteria</taxon>
        <taxon>Bacillati</taxon>
        <taxon>Actinomycetota</taxon>
        <taxon>Actinomycetes</taxon>
        <taxon>Streptosporangiales</taxon>
        <taxon>Streptosporangiaceae</taxon>
        <taxon>Nonomuraea</taxon>
    </lineage>
</organism>
<sequence>MYDAHGPGIGRLTAAVVAVAAMLPYLTLKILWLTGSDLGVSEPGLMNDPAMIGMNAMTFGMDVVALLLALSFTMRWGLRLPAWLVLLPLWVGIGLLSVVAVAAPVIAVIAGSEVLGGGPIAPWIYLMVYGGFVGQAVGLMIAFVLYARDRWPGVFTTAVNHPFPSPTRPLQTVIAWGALPVAVAIGGTKLVGAFGADASVLIQEGLKGVLAIAGAVALVAVVRRRGGGPFWRPLVLVWLGSGTLFGWGLYLVIVRSVGGPLSAGGAGGLVDLFGLLTGLIMGMCGAFLLVERSGVRDVQPVQQPLERQYGERDRRTADHGHG</sequence>